<dbReference type="AlphaFoldDB" id="A0A5B7EJ25"/>
<evidence type="ECO:0000256" key="4">
    <source>
        <dbReference type="ARBA" id="ARBA00022917"/>
    </source>
</evidence>
<dbReference type="PROSITE" id="PS00178">
    <property type="entry name" value="AA_TRNA_LIGASE_I"/>
    <property type="match status" value="1"/>
</dbReference>
<dbReference type="InterPro" id="IPR014729">
    <property type="entry name" value="Rossmann-like_a/b/a_fold"/>
</dbReference>
<keyword evidence="4 7" id="KW-0648">Protein biosynthesis</keyword>
<dbReference type="SUPFAM" id="SSF52374">
    <property type="entry name" value="Nucleotidylyl transferase"/>
    <property type="match status" value="1"/>
</dbReference>
<dbReference type="Proteomes" id="UP000324222">
    <property type="component" value="Unassembled WGS sequence"/>
</dbReference>
<keyword evidence="5 7" id="KW-0030">Aminoacyl-tRNA synthetase</keyword>
<evidence type="ECO:0000256" key="2">
    <source>
        <dbReference type="ARBA" id="ARBA00022741"/>
    </source>
</evidence>
<dbReference type="EMBL" id="VSRR010003049">
    <property type="protein sequence ID" value="MPC34411.1"/>
    <property type="molecule type" value="Genomic_DNA"/>
</dbReference>
<organism evidence="8 9">
    <name type="scientific">Portunus trituberculatus</name>
    <name type="common">Swimming crab</name>
    <name type="synonym">Neptunus trituberculatus</name>
    <dbReference type="NCBI Taxonomy" id="210409"/>
    <lineage>
        <taxon>Eukaryota</taxon>
        <taxon>Metazoa</taxon>
        <taxon>Ecdysozoa</taxon>
        <taxon>Arthropoda</taxon>
        <taxon>Crustacea</taxon>
        <taxon>Multicrustacea</taxon>
        <taxon>Malacostraca</taxon>
        <taxon>Eumalacostraca</taxon>
        <taxon>Eucarida</taxon>
        <taxon>Decapoda</taxon>
        <taxon>Pleocyemata</taxon>
        <taxon>Brachyura</taxon>
        <taxon>Eubrachyura</taxon>
        <taxon>Portunoidea</taxon>
        <taxon>Portunidae</taxon>
        <taxon>Portuninae</taxon>
        <taxon>Portunus</taxon>
    </lineage>
</organism>
<dbReference type="Pfam" id="PF00579">
    <property type="entry name" value="tRNA-synt_1b"/>
    <property type="match status" value="1"/>
</dbReference>
<evidence type="ECO:0000256" key="7">
    <source>
        <dbReference type="RuleBase" id="RU363036"/>
    </source>
</evidence>
<evidence type="ECO:0000313" key="8">
    <source>
        <dbReference type="EMBL" id="MPC34411.1"/>
    </source>
</evidence>
<dbReference type="GO" id="GO:0005829">
    <property type="term" value="C:cytosol"/>
    <property type="evidence" value="ECO:0007669"/>
    <property type="project" value="TreeGrafter"/>
</dbReference>
<dbReference type="InterPro" id="IPR002305">
    <property type="entry name" value="aa-tRNA-synth_Ic"/>
</dbReference>
<evidence type="ECO:0000256" key="5">
    <source>
        <dbReference type="ARBA" id="ARBA00023146"/>
    </source>
</evidence>
<dbReference type="GO" id="GO:0005739">
    <property type="term" value="C:mitochondrion"/>
    <property type="evidence" value="ECO:0007669"/>
    <property type="project" value="TreeGrafter"/>
</dbReference>
<dbReference type="OrthoDB" id="337870at2759"/>
<sequence>MKQRAGGSETLVFGIHHLPAALYRFHAESVLTVPPAQGTGDQRRHRLGFFSQNICPGFYTMFSRIAAARNSLSFATAIYHTRPKLCLQAWRTYTSRNILKLEERGLWADFFPDNNVNKLIQELTRKPQTIYSGFDPTADSLHVGNLLVIMALLHCQRAGHNVIALVGGATAQIGDPSGRKSERPQLSVTEIQDNSQKIFENLNRVFSNHKEYFWENEDKSPLPPMRQEELLTT</sequence>
<dbReference type="GO" id="GO:0006418">
    <property type="term" value="P:tRNA aminoacylation for protein translation"/>
    <property type="evidence" value="ECO:0007669"/>
    <property type="project" value="InterPro"/>
</dbReference>
<comment type="caution">
    <text evidence="8">The sequence shown here is derived from an EMBL/GenBank/DDBJ whole genome shotgun (WGS) entry which is preliminary data.</text>
</comment>
<evidence type="ECO:0000313" key="9">
    <source>
        <dbReference type="Proteomes" id="UP000324222"/>
    </source>
</evidence>
<dbReference type="PANTHER" id="PTHR11766">
    <property type="entry name" value="TYROSYL-TRNA SYNTHETASE"/>
    <property type="match status" value="1"/>
</dbReference>
<dbReference type="InterPro" id="IPR024088">
    <property type="entry name" value="Tyr-tRNA-ligase_bac-type"/>
</dbReference>
<dbReference type="GO" id="GO:0005524">
    <property type="term" value="F:ATP binding"/>
    <property type="evidence" value="ECO:0007669"/>
    <property type="project" value="UniProtKB-KW"/>
</dbReference>
<keyword evidence="3 7" id="KW-0067">ATP-binding</keyword>
<keyword evidence="1 7" id="KW-0436">Ligase</keyword>
<keyword evidence="2 7" id="KW-0547">Nucleotide-binding</keyword>
<dbReference type="PANTHER" id="PTHR11766:SF0">
    <property type="entry name" value="TYROSINE--TRNA LIGASE, MITOCHONDRIAL"/>
    <property type="match status" value="1"/>
</dbReference>
<comment type="similarity">
    <text evidence="7">Belongs to the class-I aminoacyl-tRNA synthetase family.</text>
</comment>
<evidence type="ECO:0000256" key="3">
    <source>
        <dbReference type="ARBA" id="ARBA00022840"/>
    </source>
</evidence>
<protein>
    <submittedName>
        <fullName evidence="8">Tyrosine--tRNA ligase, mitochondrial</fullName>
    </submittedName>
</protein>
<proteinExistence type="inferred from homology"/>
<accession>A0A5B7EJ25</accession>
<dbReference type="Gene3D" id="3.40.50.620">
    <property type="entry name" value="HUPs"/>
    <property type="match status" value="1"/>
</dbReference>
<dbReference type="InterPro" id="IPR001412">
    <property type="entry name" value="aa-tRNA-synth_I_CS"/>
</dbReference>
<gene>
    <name evidence="8" type="ORF">E2C01_027798</name>
</gene>
<dbReference type="GO" id="GO:0004831">
    <property type="term" value="F:tyrosine-tRNA ligase activity"/>
    <property type="evidence" value="ECO:0007669"/>
    <property type="project" value="UniProtKB-EC"/>
</dbReference>
<keyword evidence="9" id="KW-1185">Reference proteome</keyword>
<reference evidence="8 9" key="1">
    <citation type="submission" date="2019-05" db="EMBL/GenBank/DDBJ databases">
        <title>Another draft genome of Portunus trituberculatus and its Hox gene families provides insights of decapod evolution.</title>
        <authorList>
            <person name="Jeong J.-H."/>
            <person name="Song I."/>
            <person name="Kim S."/>
            <person name="Choi T."/>
            <person name="Kim D."/>
            <person name="Ryu S."/>
            <person name="Kim W."/>
        </authorList>
    </citation>
    <scope>NUCLEOTIDE SEQUENCE [LARGE SCALE GENOMIC DNA]</scope>
    <source>
        <tissue evidence="8">Muscle</tissue>
    </source>
</reference>
<comment type="catalytic activity">
    <reaction evidence="6">
        <text>tRNA(Tyr) + L-tyrosine + ATP = L-tyrosyl-tRNA(Tyr) + AMP + diphosphate + H(+)</text>
        <dbReference type="Rhea" id="RHEA:10220"/>
        <dbReference type="Rhea" id="RHEA-COMP:9706"/>
        <dbReference type="Rhea" id="RHEA-COMP:9707"/>
        <dbReference type="ChEBI" id="CHEBI:15378"/>
        <dbReference type="ChEBI" id="CHEBI:30616"/>
        <dbReference type="ChEBI" id="CHEBI:33019"/>
        <dbReference type="ChEBI" id="CHEBI:58315"/>
        <dbReference type="ChEBI" id="CHEBI:78442"/>
        <dbReference type="ChEBI" id="CHEBI:78536"/>
        <dbReference type="ChEBI" id="CHEBI:456215"/>
        <dbReference type="EC" id="6.1.1.1"/>
    </reaction>
</comment>
<evidence type="ECO:0000256" key="6">
    <source>
        <dbReference type="ARBA" id="ARBA00048248"/>
    </source>
</evidence>
<name>A0A5B7EJ25_PORTR</name>
<evidence type="ECO:0000256" key="1">
    <source>
        <dbReference type="ARBA" id="ARBA00022598"/>
    </source>
</evidence>